<dbReference type="Pfam" id="PF01330">
    <property type="entry name" value="RuvA_N"/>
    <property type="match status" value="1"/>
</dbReference>
<comment type="function">
    <text evidence="6">The RuvA-RuvB-RuvC complex processes Holliday junction (HJ) DNA during genetic recombination and DNA repair, while the RuvA-RuvB complex plays an important role in the rescue of blocked DNA replication forks via replication fork reversal (RFR). RuvA specifically binds to HJ cruciform DNA, conferring on it an open structure. The RuvB hexamer acts as an ATP-dependent pump, pulling dsDNA into and through the RuvAB complex. HJ branch migration allows RuvC to scan DNA until it finds its consensus sequence, where it cleaves and resolves the cruciform DNA.</text>
</comment>
<dbReference type="InterPro" id="IPR010994">
    <property type="entry name" value="RuvA_2-like"/>
</dbReference>
<keyword evidence="8" id="KW-0378">Hydrolase</keyword>
<organism evidence="8 9">
    <name type="scientific">Candidatus Synchoanobacter obligatus</name>
    <dbReference type="NCBI Taxonomy" id="2919597"/>
    <lineage>
        <taxon>Bacteria</taxon>
        <taxon>Pseudomonadati</taxon>
        <taxon>Pseudomonadota</taxon>
        <taxon>Gammaproteobacteria</taxon>
        <taxon>Candidatus Comchoanobacterales</taxon>
        <taxon>Candidatus Comchoanobacteraceae</taxon>
        <taxon>Candidatus Synchoanobacter</taxon>
    </lineage>
</organism>
<dbReference type="EMBL" id="JAKUDN010000002">
    <property type="protein sequence ID" value="MCP8352329.1"/>
    <property type="molecule type" value="Genomic_DNA"/>
</dbReference>
<dbReference type="InterPro" id="IPR003583">
    <property type="entry name" value="Hlx-hairpin-Hlx_DNA-bd_motif"/>
</dbReference>
<comment type="caution">
    <text evidence="8">The sequence shown here is derived from an EMBL/GenBank/DDBJ whole genome shotgun (WGS) entry which is preliminary data.</text>
</comment>
<dbReference type="InterPro" id="IPR000085">
    <property type="entry name" value="RuvA"/>
</dbReference>
<reference evidence="8 9" key="1">
    <citation type="journal article" date="2022" name="Nat. Microbiol.">
        <title>The microbiome of a bacterivorous marine choanoflagellate contains a resource-demanding obligate bacterial associate.</title>
        <authorList>
            <person name="Needham D.M."/>
            <person name="Poirier C."/>
            <person name="Bachy C."/>
            <person name="George E.E."/>
            <person name="Wilken S."/>
            <person name="Yung C.C.M."/>
            <person name="Limardo A.J."/>
            <person name="Morando M."/>
            <person name="Sudek L."/>
            <person name="Malmstrom R.R."/>
            <person name="Keeling P.J."/>
            <person name="Santoro A.E."/>
            <person name="Worden A.Z."/>
        </authorList>
    </citation>
    <scope>NUCLEOTIDE SEQUENCE [LARGE SCALE GENOMIC DNA]</scope>
    <source>
        <strain evidence="8 9">Comchoano-2</strain>
    </source>
</reference>
<comment type="domain">
    <text evidence="6">Has three domains with a flexible linker between the domains II and III and assumes an 'L' shape. Domain III is highly mobile and contacts RuvB.</text>
</comment>
<comment type="caution">
    <text evidence="6">Lacks conserved residue(s) required for the propagation of feature annotation.</text>
</comment>
<sequence length="192" mass="21045">MIAWLSGFVVAKEPNSVVVSVQGVGYDVEMMLKEWMTVPEVGEKFSIHVHAAYREDAQMLFGFMDRASKQAFLKLNKVNGVGPKMALQILDTYSLNELSLFVSQGNYTALTRVKGVGPKVAKRLLIDLKGQLQYTSCPEKAMQQPSVVEDAIAALTNLGYKEAKAREMVQKADGMTAEEVIKSALQGEGVRG</sequence>
<comment type="subcellular location">
    <subcellularLocation>
        <location evidence="6">Cytoplasm</location>
    </subcellularLocation>
</comment>
<dbReference type="HAMAP" id="MF_00031">
    <property type="entry name" value="DNA_HJ_migration_RuvA"/>
    <property type="match status" value="1"/>
</dbReference>
<dbReference type="CDD" id="cd14332">
    <property type="entry name" value="UBA_RuvA_C"/>
    <property type="match status" value="1"/>
</dbReference>
<evidence type="ECO:0000313" key="9">
    <source>
        <dbReference type="Proteomes" id="UP001320768"/>
    </source>
</evidence>
<evidence type="ECO:0000256" key="6">
    <source>
        <dbReference type="HAMAP-Rule" id="MF_00031"/>
    </source>
</evidence>
<proteinExistence type="inferred from homology"/>
<dbReference type="InterPro" id="IPR012340">
    <property type="entry name" value="NA-bd_OB-fold"/>
</dbReference>
<accession>A0ABT1L574</accession>
<comment type="subunit">
    <text evidence="6">Homotetramer. Forms an RuvA(8)-RuvB(12)-Holliday junction (HJ) complex. HJ DNA is sandwiched between 2 RuvA tetramers; dsDNA enters through RuvA and exits via RuvB. An RuvB hexamer assembles on each DNA strand where it exits the tetramer. Each RuvB hexamer is contacted by two RuvA subunits (via domain III) on 2 adjacent RuvB subunits; this complex drives branch migration. In the full resolvosome a probable DNA-RuvA(4)-RuvB(12)-RuvC(2) complex forms which resolves the HJ.</text>
</comment>
<evidence type="ECO:0000256" key="5">
    <source>
        <dbReference type="ARBA" id="ARBA00023204"/>
    </source>
</evidence>
<dbReference type="RefSeq" id="WP_258569435.1">
    <property type="nucleotide sequence ID" value="NZ_JAKUDN010000002.1"/>
</dbReference>
<dbReference type="Gene3D" id="2.40.50.140">
    <property type="entry name" value="Nucleic acid-binding proteins"/>
    <property type="match status" value="1"/>
</dbReference>
<feature type="region of interest" description="Domain III" evidence="6">
    <location>
        <begin position="148"/>
        <end position="192"/>
    </location>
</feature>
<gene>
    <name evidence="6 8" type="primary">ruvA</name>
    <name evidence="8" type="ORF">MKS91_03380</name>
</gene>
<evidence type="ECO:0000313" key="8">
    <source>
        <dbReference type="EMBL" id="MCP8352329.1"/>
    </source>
</evidence>
<evidence type="ECO:0000256" key="1">
    <source>
        <dbReference type="ARBA" id="ARBA00022490"/>
    </source>
</evidence>
<dbReference type="SMART" id="SM00278">
    <property type="entry name" value="HhH1"/>
    <property type="match status" value="2"/>
</dbReference>
<dbReference type="Pfam" id="PF14520">
    <property type="entry name" value="HHH_5"/>
    <property type="match status" value="1"/>
</dbReference>
<dbReference type="InterPro" id="IPR013849">
    <property type="entry name" value="DNA_helicase_Holl-junc_RuvA_I"/>
</dbReference>
<feature type="region of interest" description="Domain I" evidence="6">
    <location>
        <begin position="1"/>
        <end position="64"/>
    </location>
</feature>
<dbReference type="GO" id="GO:0016787">
    <property type="term" value="F:hydrolase activity"/>
    <property type="evidence" value="ECO:0007669"/>
    <property type="project" value="UniProtKB-KW"/>
</dbReference>
<dbReference type="Proteomes" id="UP001320768">
    <property type="component" value="Unassembled WGS sequence"/>
</dbReference>
<evidence type="ECO:0000256" key="3">
    <source>
        <dbReference type="ARBA" id="ARBA00023125"/>
    </source>
</evidence>
<keyword evidence="9" id="KW-1185">Reference proteome</keyword>
<dbReference type="Gene3D" id="1.10.150.20">
    <property type="entry name" value="5' to 3' exonuclease, C-terminal subdomain"/>
    <property type="match status" value="1"/>
</dbReference>
<dbReference type="SUPFAM" id="SSF50249">
    <property type="entry name" value="Nucleic acid-binding proteins"/>
    <property type="match status" value="1"/>
</dbReference>
<dbReference type="InterPro" id="IPR036267">
    <property type="entry name" value="RuvA_C_sf"/>
</dbReference>
<keyword evidence="3 6" id="KW-0238">DNA-binding</keyword>
<dbReference type="InterPro" id="IPR011114">
    <property type="entry name" value="RuvA_C"/>
</dbReference>
<comment type="similarity">
    <text evidence="6">Belongs to the RuvA family.</text>
</comment>
<dbReference type="SUPFAM" id="SSF46929">
    <property type="entry name" value="DNA helicase RuvA subunit, C-terminal domain"/>
    <property type="match status" value="1"/>
</dbReference>
<protein>
    <recommendedName>
        <fullName evidence="6">Holliday junction branch migration complex subunit RuvA</fullName>
    </recommendedName>
</protein>
<evidence type="ECO:0000259" key="7">
    <source>
        <dbReference type="SMART" id="SM00278"/>
    </source>
</evidence>
<feature type="domain" description="Helix-hairpin-helix DNA-binding motif class 1" evidence="7">
    <location>
        <begin position="73"/>
        <end position="92"/>
    </location>
</feature>
<keyword evidence="1 6" id="KW-0963">Cytoplasm</keyword>
<dbReference type="SUPFAM" id="SSF47781">
    <property type="entry name" value="RuvA domain 2-like"/>
    <property type="match status" value="1"/>
</dbReference>
<evidence type="ECO:0000256" key="2">
    <source>
        <dbReference type="ARBA" id="ARBA00022763"/>
    </source>
</evidence>
<evidence type="ECO:0000256" key="4">
    <source>
        <dbReference type="ARBA" id="ARBA00023172"/>
    </source>
</evidence>
<keyword evidence="2 6" id="KW-0227">DNA damage</keyword>
<dbReference type="GO" id="GO:0003678">
    <property type="term" value="F:DNA helicase activity"/>
    <property type="evidence" value="ECO:0007669"/>
    <property type="project" value="UniProtKB-EC"/>
</dbReference>
<keyword evidence="5 6" id="KW-0234">DNA repair</keyword>
<keyword evidence="4 6" id="KW-0233">DNA recombination</keyword>
<feature type="domain" description="Helix-hairpin-helix DNA-binding motif class 1" evidence="7">
    <location>
        <begin position="108"/>
        <end position="127"/>
    </location>
</feature>
<dbReference type="Gene3D" id="1.10.8.10">
    <property type="entry name" value="DNA helicase RuvA subunit, C-terminal domain"/>
    <property type="match status" value="1"/>
</dbReference>
<dbReference type="NCBIfam" id="TIGR00084">
    <property type="entry name" value="ruvA"/>
    <property type="match status" value="1"/>
</dbReference>
<dbReference type="Pfam" id="PF07499">
    <property type="entry name" value="RuvA_C"/>
    <property type="match status" value="1"/>
</dbReference>
<name>A0ABT1L574_9GAMM</name>